<comment type="caution">
    <text evidence="2">The sequence shown here is derived from an EMBL/GenBank/DDBJ whole genome shotgun (WGS) entry which is preliminary data.</text>
</comment>
<comment type="similarity">
    <text evidence="1">Belongs to the actin family.</text>
</comment>
<dbReference type="Pfam" id="PF00022">
    <property type="entry name" value="Actin"/>
    <property type="match status" value="1"/>
</dbReference>
<dbReference type="AlphaFoldDB" id="A0AA43U185"/>
<dbReference type="PANTHER" id="PTHR11937">
    <property type="entry name" value="ACTIN"/>
    <property type="match status" value="1"/>
</dbReference>
<dbReference type="InterPro" id="IPR004000">
    <property type="entry name" value="Actin"/>
</dbReference>
<dbReference type="SUPFAM" id="SSF53067">
    <property type="entry name" value="Actin-like ATPase domain"/>
    <property type="match status" value="2"/>
</dbReference>
<sequence>MYGINRWMLSNGTGSPIMPGTKRAVVIDNGPRRINAGFAGHHVLSASIPAVIGAPKYEGILFMNSEDDYTYGDEALASFRTHTLHHCLAGMGQKANWQYVERLWNHIFSQRLQISPADQPLLLTFSSSFSISDAAHIARIVFERLQAPALYIGLRCVLTLRSMRLDTGLVLEIGKDSSTATCVANGLIVESSIERSRNSYETILENCKQVSLGNERSTLIEDIETLQTDSVPRHVFIAPDYKVELGKLRWPRDALYAQVDGAPDRINGDGPSPGELNTRSFSKACFEAPEVLFQPKMFDFLLESLQELAVRSVQLCKSEDQPRLYNNVHLIGETCRIPGIGHRLQKEIQALVPPEMRVDVSIPKDPESASWIGGSQLAADVDSFENMCVSRDEYETYGLDAIRTRFHYRA</sequence>
<keyword evidence="3" id="KW-1185">Reference proteome</keyword>
<evidence type="ECO:0000313" key="3">
    <source>
        <dbReference type="Proteomes" id="UP001161017"/>
    </source>
</evidence>
<name>A0AA43U185_9LECA</name>
<dbReference type="Gene3D" id="3.30.420.40">
    <property type="match status" value="2"/>
</dbReference>
<protein>
    <submittedName>
        <fullName evidence="2">Uncharacterized protein</fullName>
    </submittedName>
</protein>
<dbReference type="Gene3D" id="3.90.640.10">
    <property type="entry name" value="Actin, Chain A, domain 4"/>
    <property type="match status" value="1"/>
</dbReference>
<dbReference type="InterPro" id="IPR043129">
    <property type="entry name" value="ATPase_NBD"/>
</dbReference>
<accession>A0AA43U185</accession>
<dbReference type="EMBL" id="JAPUFD010000018">
    <property type="protein sequence ID" value="MDI1492212.1"/>
    <property type="molecule type" value="Genomic_DNA"/>
</dbReference>
<gene>
    <name evidence="2" type="ORF">OHK93_003424</name>
</gene>
<proteinExistence type="inferred from homology"/>
<dbReference type="Proteomes" id="UP001161017">
    <property type="component" value="Unassembled WGS sequence"/>
</dbReference>
<evidence type="ECO:0000313" key="2">
    <source>
        <dbReference type="EMBL" id="MDI1492212.1"/>
    </source>
</evidence>
<reference evidence="2" key="1">
    <citation type="journal article" date="2023" name="Genome Biol. Evol.">
        <title>First Whole Genome Sequence and Flow Cytometry Genome Size Data for the Lichen-Forming Fungus Ramalina farinacea (Ascomycota).</title>
        <authorList>
            <person name="Llewellyn T."/>
            <person name="Mian S."/>
            <person name="Hill R."/>
            <person name="Leitch I.J."/>
            <person name="Gaya E."/>
        </authorList>
    </citation>
    <scope>NUCLEOTIDE SEQUENCE</scope>
    <source>
        <strain evidence="2">LIQ254RAFAR</strain>
    </source>
</reference>
<evidence type="ECO:0000256" key="1">
    <source>
        <dbReference type="RuleBase" id="RU000487"/>
    </source>
</evidence>
<organism evidence="2 3">
    <name type="scientific">Ramalina farinacea</name>
    <dbReference type="NCBI Taxonomy" id="258253"/>
    <lineage>
        <taxon>Eukaryota</taxon>
        <taxon>Fungi</taxon>
        <taxon>Dikarya</taxon>
        <taxon>Ascomycota</taxon>
        <taxon>Pezizomycotina</taxon>
        <taxon>Lecanoromycetes</taxon>
        <taxon>OSLEUM clade</taxon>
        <taxon>Lecanoromycetidae</taxon>
        <taxon>Lecanorales</taxon>
        <taxon>Lecanorineae</taxon>
        <taxon>Ramalinaceae</taxon>
        <taxon>Ramalina</taxon>
    </lineage>
</organism>
<dbReference type="SMART" id="SM00268">
    <property type="entry name" value="ACTIN"/>
    <property type="match status" value="1"/>
</dbReference>
<dbReference type="FunFam" id="3.30.420.40:FF:000050">
    <property type="entry name" value="Actin, alpha skeletal muscle"/>
    <property type="match status" value="1"/>
</dbReference>